<evidence type="ECO:0000256" key="3">
    <source>
        <dbReference type="ARBA" id="ARBA00022723"/>
    </source>
</evidence>
<organism evidence="8 9">
    <name type="scientific">Deminuibacter soli</name>
    <dbReference type="NCBI Taxonomy" id="2291815"/>
    <lineage>
        <taxon>Bacteria</taxon>
        <taxon>Pseudomonadati</taxon>
        <taxon>Bacteroidota</taxon>
        <taxon>Chitinophagia</taxon>
        <taxon>Chitinophagales</taxon>
        <taxon>Chitinophagaceae</taxon>
        <taxon>Deminuibacter</taxon>
    </lineage>
</organism>
<name>A0A3E1NSB1_9BACT</name>
<dbReference type="OrthoDB" id="9811984at2"/>
<evidence type="ECO:0000256" key="5">
    <source>
        <dbReference type="ARBA" id="ARBA00022801"/>
    </source>
</evidence>
<accession>A0A3E1NSB1</accession>
<evidence type="ECO:0000256" key="1">
    <source>
        <dbReference type="ARBA" id="ARBA00010875"/>
    </source>
</evidence>
<feature type="binding site" evidence="7">
    <location>
        <position position="106"/>
    </location>
    <ligand>
        <name>Zn(2+)</name>
        <dbReference type="ChEBI" id="CHEBI:29105"/>
        <note>catalytic</note>
    </ligand>
</feature>
<dbReference type="GO" id="GO:0005737">
    <property type="term" value="C:cytoplasm"/>
    <property type="evidence" value="ECO:0007669"/>
    <property type="project" value="UniProtKB-SubCell"/>
</dbReference>
<dbReference type="EMBL" id="QTJU01000001">
    <property type="protein sequence ID" value="RFM30648.1"/>
    <property type="molecule type" value="Genomic_DNA"/>
</dbReference>
<keyword evidence="4 7" id="KW-0255">Endonuclease</keyword>
<dbReference type="InterPro" id="IPR002036">
    <property type="entry name" value="YbeY"/>
</dbReference>
<keyword evidence="7" id="KW-0690">Ribosome biogenesis</keyword>
<dbReference type="SUPFAM" id="SSF55486">
    <property type="entry name" value="Metalloproteases ('zincins'), catalytic domain"/>
    <property type="match status" value="1"/>
</dbReference>
<dbReference type="HAMAP" id="MF_00009">
    <property type="entry name" value="Endoribonucl_YbeY"/>
    <property type="match status" value="1"/>
</dbReference>
<comment type="function">
    <text evidence="7">Single strand-specific metallo-endoribonuclease involved in late-stage 70S ribosome quality control and in maturation of the 3' terminus of the 16S rRNA.</text>
</comment>
<comment type="similarity">
    <text evidence="1 7">Belongs to the endoribonuclease YbeY family.</text>
</comment>
<dbReference type="GO" id="GO:0006364">
    <property type="term" value="P:rRNA processing"/>
    <property type="evidence" value="ECO:0007669"/>
    <property type="project" value="UniProtKB-UniRule"/>
</dbReference>
<gene>
    <name evidence="7 8" type="primary">ybeY</name>
    <name evidence="8" type="ORF">DXN05_04960</name>
</gene>
<dbReference type="Pfam" id="PF02130">
    <property type="entry name" value="YbeY"/>
    <property type="match status" value="1"/>
</dbReference>
<dbReference type="PANTHER" id="PTHR46986:SF1">
    <property type="entry name" value="ENDORIBONUCLEASE YBEY, CHLOROPLASTIC"/>
    <property type="match status" value="1"/>
</dbReference>
<dbReference type="EC" id="3.1.-.-" evidence="7"/>
<comment type="caution">
    <text evidence="8">The sequence shown here is derived from an EMBL/GenBank/DDBJ whole genome shotgun (WGS) entry which is preliminary data.</text>
</comment>
<dbReference type="AlphaFoldDB" id="A0A3E1NSB1"/>
<evidence type="ECO:0000256" key="4">
    <source>
        <dbReference type="ARBA" id="ARBA00022759"/>
    </source>
</evidence>
<protein>
    <recommendedName>
        <fullName evidence="7">Endoribonuclease YbeY</fullName>
        <ecNumber evidence="7">3.1.-.-</ecNumber>
    </recommendedName>
</protein>
<keyword evidence="2 7" id="KW-0540">Nuclease</keyword>
<feature type="binding site" evidence="7">
    <location>
        <position position="96"/>
    </location>
    <ligand>
        <name>Zn(2+)</name>
        <dbReference type="ChEBI" id="CHEBI:29105"/>
        <note>catalytic</note>
    </ligand>
</feature>
<keyword evidence="6 7" id="KW-0862">Zinc</keyword>
<dbReference type="Proteomes" id="UP000261284">
    <property type="component" value="Unassembled WGS sequence"/>
</dbReference>
<evidence type="ECO:0000256" key="2">
    <source>
        <dbReference type="ARBA" id="ARBA00022722"/>
    </source>
</evidence>
<proteinExistence type="inferred from homology"/>
<evidence type="ECO:0000313" key="9">
    <source>
        <dbReference type="Proteomes" id="UP000261284"/>
    </source>
</evidence>
<dbReference type="Gene3D" id="3.40.390.30">
    <property type="entry name" value="Metalloproteases ('zincins'), catalytic domain"/>
    <property type="match status" value="1"/>
</dbReference>
<comment type="subcellular location">
    <subcellularLocation>
        <location evidence="7">Cytoplasm</location>
    </subcellularLocation>
</comment>
<dbReference type="GO" id="GO:0008270">
    <property type="term" value="F:zinc ion binding"/>
    <property type="evidence" value="ECO:0007669"/>
    <property type="project" value="UniProtKB-UniRule"/>
</dbReference>
<reference evidence="8 9" key="1">
    <citation type="submission" date="2018-08" db="EMBL/GenBank/DDBJ databases">
        <title>Chitinophagaceae sp. K23C18032701, a novel bacterium isolated from forest soil.</title>
        <authorList>
            <person name="Wang C."/>
        </authorList>
    </citation>
    <scope>NUCLEOTIDE SEQUENCE [LARGE SCALE GENOMIC DNA]</scope>
    <source>
        <strain evidence="8 9">K23C18032701</strain>
    </source>
</reference>
<dbReference type="PANTHER" id="PTHR46986">
    <property type="entry name" value="ENDORIBONUCLEASE YBEY, CHLOROPLASTIC"/>
    <property type="match status" value="1"/>
</dbReference>
<dbReference type="NCBIfam" id="TIGR00043">
    <property type="entry name" value="rRNA maturation RNase YbeY"/>
    <property type="match status" value="1"/>
</dbReference>
<dbReference type="GO" id="GO:0004521">
    <property type="term" value="F:RNA endonuclease activity"/>
    <property type="evidence" value="ECO:0007669"/>
    <property type="project" value="UniProtKB-UniRule"/>
</dbReference>
<evidence type="ECO:0000256" key="6">
    <source>
        <dbReference type="ARBA" id="ARBA00022833"/>
    </source>
</evidence>
<dbReference type="InterPro" id="IPR023091">
    <property type="entry name" value="MetalPrtase_cat_dom_sf_prd"/>
</dbReference>
<feature type="binding site" evidence="7">
    <location>
        <position position="100"/>
    </location>
    <ligand>
        <name>Zn(2+)</name>
        <dbReference type="ChEBI" id="CHEBI:29105"/>
        <note>catalytic</note>
    </ligand>
</feature>
<sequence>MTIPNKTALKQFVETIFKKEKHPLQEIRYIFCSDDYLLQINRDHLQHDYYTDIITFDLSEGNGTIGEVYISLDRVKDNAKTHETTYPTEARRVIFHGALHLCGYKDKSKADAVNMRKMEDLYLKKYLVFLDKQ</sequence>
<evidence type="ECO:0000256" key="7">
    <source>
        <dbReference type="HAMAP-Rule" id="MF_00009"/>
    </source>
</evidence>
<evidence type="ECO:0000313" key="8">
    <source>
        <dbReference type="EMBL" id="RFM30648.1"/>
    </source>
</evidence>
<keyword evidence="3 7" id="KW-0479">Metal-binding</keyword>
<keyword evidence="5 7" id="KW-0378">Hydrolase</keyword>
<keyword evidence="7" id="KW-0963">Cytoplasm</keyword>
<keyword evidence="9" id="KW-1185">Reference proteome</keyword>
<keyword evidence="7" id="KW-0698">rRNA processing</keyword>
<dbReference type="GO" id="GO:0004222">
    <property type="term" value="F:metalloendopeptidase activity"/>
    <property type="evidence" value="ECO:0007669"/>
    <property type="project" value="InterPro"/>
</dbReference>
<comment type="cofactor">
    <cofactor evidence="7">
        <name>Zn(2+)</name>
        <dbReference type="ChEBI" id="CHEBI:29105"/>
    </cofactor>
    <text evidence="7">Binds 1 zinc ion.</text>
</comment>